<dbReference type="GO" id="GO:0005829">
    <property type="term" value="C:cytosol"/>
    <property type="evidence" value="ECO:0007669"/>
    <property type="project" value="UniProtKB-ARBA"/>
</dbReference>
<keyword evidence="3 5" id="KW-0413">Isomerase</keyword>
<evidence type="ECO:0000256" key="1">
    <source>
        <dbReference type="ARBA" id="ARBA00008348"/>
    </source>
</evidence>
<dbReference type="InterPro" id="IPR042092">
    <property type="entry name" value="PsdUridine_s_RsuA/RluB/E/F_cat"/>
</dbReference>
<dbReference type="RefSeq" id="WP_055223784.1">
    <property type="nucleotide sequence ID" value="NZ_BLYL01000007.1"/>
</dbReference>
<dbReference type="PROSITE" id="PS50889">
    <property type="entry name" value="S4"/>
    <property type="match status" value="1"/>
</dbReference>
<sequence>MRLDKFLVEMGIGSRSQVKQYVKKGTVTVNGAPVKSSDVKIDENNDTIKYNGRILNYSRYRYFLLNKPAGCVSATKDNVHQTVIDLLKGENTKDLSPVGRLDIDTEGLLLLTNDGALTHHLLSPAHHISKTYYAEIDGYVTDDTINIFATGVDIGDEKPTLPADLRILSSDSTAARSEIELIITEGRFHQVKRMFEAVGMKVTFLRRIAMGELKIDESLPTGAYRSLSEEEVSLLRFDMPQ</sequence>
<dbReference type="PANTHER" id="PTHR47683:SF4">
    <property type="entry name" value="PSEUDOURIDINE SYNTHASE"/>
    <property type="match status" value="1"/>
</dbReference>
<dbReference type="Proteomes" id="UP000660047">
    <property type="component" value="Unassembled WGS sequence"/>
</dbReference>
<dbReference type="CDD" id="cd02553">
    <property type="entry name" value="PseudoU_synth_RsuA"/>
    <property type="match status" value="1"/>
</dbReference>
<dbReference type="PANTHER" id="PTHR47683">
    <property type="entry name" value="PSEUDOURIDINE SYNTHASE FAMILY PROTEIN-RELATED"/>
    <property type="match status" value="1"/>
</dbReference>
<protein>
    <recommendedName>
        <fullName evidence="5">Pseudouridine synthase</fullName>
        <ecNumber evidence="5">5.4.99.-</ecNumber>
    </recommendedName>
</protein>
<comment type="similarity">
    <text evidence="1 5">Belongs to the pseudouridine synthase RsuA family.</text>
</comment>
<dbReference type="PROSITE" id="PS01149">
    <property type="entry name" value="PSI_RSU"/>
    <property type="match status" value="1"/>
</dbReference>
<organism evidence="7 8">
    <name type="scientific">Coprococcus eutactus</name>
    <dbReference type="NCBI Taxonomy" id="33043"/>
    <lineage>
        <taxon>Bacteria</taxon>
        <taxon>Bacillati</taxon>
        <taxon>Bacillota</taxon>
        <taxon>Clostridia</taxon>
        <taxon>Lachnospirales</taxon>
        <taxon>Lachnospiraceae</taxon>
        <taxon>Coprococcus</taxon>
    </lineage>
</organism>
<evidence type="ECO:0000256" key="3">
    <source>
        <dbReference type="ARBA" id="ARBA00023235"/>
    </source>
</evidence>
<dbReference type="SMART" id="SM00363">
    <property type="entry name" value="S4"/>
    <property type="match status" value="1"/>
</dbReference>
<evidence type="ECO:0000256" key="2">
    <source>
        <dbReference type="ARBA" id="ARBA00022884"/>
    </source>
</evidence>
<comment type="caution">
    <text evidence="7">The sequence shown here is derived from an EMBL/GenBank/DDBJ whole genome shotgun (WGS) entry which is preliminary data.</text>
</comment>
<dbReference type="SUPFAM" id="SSF55174">
    <property type="entry name" value="Alpha-L RNA-binding motif"/>
    <property type="match status" value="1"/>
</dbReference>
<dbReference type="NCBIfam" id="TIGR00093">
    <property type="entry name" value="pseudouridine synthase"/>
    <property type="match status" value="1"/>
</dbReference>
<name>A0AAI9K4V9_9FIRM</name>
<dbReference type="GO" id="GO:0120159">
    <property type="term" value="F:rRNA pseudouridine synthase activity"/>
    <property type="evidence" value="ECO:0007669"/>
    <property type="project" value="UniProtKB-ARBA"/>
</dbReference>
<reference evidence="7" key="1">
    <citation type="submission" date="2020-06" db="EMBL/GenBank/DDBJ databases">
        <title>Characterization of fructooligosaccharide metabolism and fructooligosaccharide-degrading enzymes in human commensal butyrate producers.</title>
        <authorList>
            <person name="Tanno H."/>
            <person name="Fujii T."/>
            <person name="Hirano K."/>
            <person name="Maeno S."/>
            <person name="Tonozuka T."/>
            <person name="Sakamoto M."/>
            <person name="Ohkuma M."/>
            <person name="Tochio T."/>
            <person name="Endo A."/>
        </authorList>
    </citation>
    <scope>NUCLEOTIDE SEQUENCE</scope>
    <source>
        <strain evidence="7">JCM 31265</strain>
    </source>
</reference>
<feature type="domain" description="RNA-binding S4" evidence="6">
    <location>
        <begin position="1"/>
        <end position="59"/>
    </location>
</feature>
<evidence type="ECO:0000313" key="8">
    <source>
        <dbReference type="Proteomes" id="UP000660047"/>
    </source>
</evidence>
<dbReference type="Gene3D" id="3.30.70.580">
    <property type="entry name" value="Pseudouridine synthase I, catalytic domain, N-terminal subdomain"/>
    <property type="match status" value="1"/>
</dbReference>
<dbReference type="SUPFAM" id="SSF55120">
    <property type="entry name" value="Pseudouridine synthase"/>
    <property type="match status" value="1"/>
</dbReference>
<keyword evidence="2 4" id="KW-0694">RNA-binding</keyword>
<gene>
    <name evidence="7" type="primary">rluA</name>
    <name evidence="7" type="ORF">COEU31_14400</name>
</gene>
<dbReference type="EMBL" id="BLYL01000007">
    <property type="protein sequence ID" value="GFO94394.1"/>
    <property type="molecule type" value="Genomic_DNA"/>
</dbReference>
<dbReference type="InterPro" id="IPR020094">
    <property type="entry name" value="TruA/RsuA/RluB/E/F_N"/>
</dbReference>
<dbReference type="Pfam" id="PF00849">
    <property type="entry name" value="PseudoU_synth_2"/>
    <property type="match status" value="1"/>
</dbReference>
<dbReference type="InterPro" id="IPR000748">
    <property type="entry name" value="PsdUridine_synth_RsuA/RluB/E/F"/>
</dbReference>
<dbReference type="InterPro" id="IPR006145">
    <property type="entry name" value="PsdUridine_synth_RsuA/RluA"/>
</dbReference>
<proteinExistence type="inferred from homology"/>
<evidence type="ECO:0000313" key="7">
    <source>
        <dbReference type="EMBL" id="GFO94394.1"/>
    </source>
</evidence>
<dbReference type="InterPro" id="IPR050343">
    <property type="entry name" value="RsuA_PseudoU_synthase"/>
</dbReference>
<dbReference type="GO" id="GO:0000455">
    <property type="term" value="P:enzyme-directed rRNA pseudouridine synthesis"/>
    <property type="evidence" value="ECO:0007669"/>
    <property type="project" value="UniProtKB-ARBA"/>
</dbReference>
<evidence type="ECO:0000259" key="6">
    <source>
        <dbReference type="SMART" id="SM00363"/>
    </source>
</evidence>
<dbReference type="InterPro" id="IPR002942">
    <property type="entry name" value="S4_RNA-bd"/>
</dbReference>
<dbReference type="Gene3D" id="3.30.70.1560">
    <property type="entry name" value="Alpha-L RNA-binding motif"/>
    <property type="match status" value="1"/>
</dbReference>
<evidence type="ECO:0000256" key="4">
    <source>
        <dbReference type="PROSITE-ProRule" id="PRU00182"/>
    </source>
</evidence>
<dbReference type="Gene3D" id="3.10.290.10">
    <property type="entry name" value="RNA-binding S4 domain"/>
    <property type="match status" value="1"/>
</dbReference>
<dbReference type="EC" id="5.4.99.-" evidence="5"/>
<accession>A0AAI9K4V9</accession>
<dbReference type="CDD" id="cd00165">
    <property type="entry name" value="S4"/>
    <property type="match status" value="1"/>
</dbReference>
<dbReference type="FunFam" id="3.10.290.10:FF:000003">
    <property type="entry name" value="Pseudouridine synthase"/>
    <property type="match status" value="1"/>
</dbReference>
<dbReference type="GO" id="GO:0003723">
    <property type="term" value="F:RNA binding"/>
    <property type="evidence" value="ECO:0007669"/>
    <property type="project" value="UniProtKB-KW"/>
</dbReference>
<evidence type="ECO:0000256" key="5">
    <source>
        <dbReference type="RuleBase" id="RU003887"/>
    </source>
</evidence>
<dbReference type="InterPro" id="IPR020103">
    <property type="entry name" value="PsdUridine_synth_cat_dom_sf"/>
</dbReference>
<dbReference type="InterPro" id="IPR018496">
    <property type="entry name" value="PsdUridine_synth_RsuA/RluB_CS"/>
</dbReference>
<dbReference type="InterPro" id="IPR036986">
    <property type="entry name" value="S4_RNA-bd_sf"/>
</dbReference>
<dbReference type="AlphaFoldDB" id="A0AAI9K4V9"/>
<dbReference type="Pfam" id="PF01479">
    <property type="entry name" value="S4"/>
    <property type="match status" value="1"/>
</dbReference>
<dbReference type="FunFam" id="3.30.70.1560:FF:000001">
    <property type="entry name" value="Pseudouridine synthase"/>
    <property type="match status" value="1"/>
</dbReference>